<dbReference type="EMBL" id="PXXK01000028">
    <property type="protein sequence ID" value="RFN54352.1"/>
    <property type="molecule type" value="Genomic_DNA"/>
</dbReference>
<comment type="caution">
    <text evidence="3">The sequence shown here is derived from an EMBL/GenBank/DDBJ whole genome shotgun (WGS) entry which is preliminary data.</text>
</comment>
<keyword evidence="4" id="KW-1185">Reference proteome</keyword>
<protein>
    <submittedName>
        <fullName evidence="3">Uncharacterized protein</fullName>
    </submittedName>
</protein>
<name>A0A395N2J6_9HYPO</name>
<gene>
    <name evidence="3" type="ORF">FIE12Z_1478</name>
</gene>
<evidence type="ECO:0000256" key="1">
    <source>
        <dbReference type="SAM" id="MobiDB-lite"/>
    </source>
</evidence>
<accession>A0A395N2J6</accession>
<keyword evidence="2" id="KW-1133">Transmembrane helix</keyword>
<feature type="region of interest" description="Disordered" evidence="1">
    <location>
        <begin position="1"/>
        <end position="22"/>
    </location>
</feature>
<dbReference type="AlphaFoldDB" id="A0A395N2J6"/>
<evidence type="ECO:0000313" key="3">
    <source>
        <dbReference type="EMBL" id="RFN54352.1"/>
    </source>
</evidence>
<reference evidence="3 4" key="1">
    <citation type="journal article" date="2018" name="PLoS Pathog.">
        <title>Evolution of structural diversity of trichothecenes, a family of toxins produced by plant pathogenic and entomopathogenic fungi.</title>
        <authorList>
            <person name="Proctor R.H."/>
            <person name="McCormick S.P."/>
            <person name="Kim H.S."/>
            <person name="Cardoza R.E."/>
            <person name="Stanley A.M."/>
            <person name="Lindo L."/>
            <person name="Kelly A."/>
            <person name="Brown D.W."/>
            <person name="Lee T."/>
            <person name="Vaughan M.M."/>
            <person name="Alexander N.J."/>
            <person name="Busman M."/>
            <person name="Gutierrez S."/>
        </authorList>
    </citation>
    <scope>NUCLEOTIDE SEQUENCE [LARGE SCALE GENOMIC DNA]</scope>
    <source>
        <strain evidence="3 4">NRRL 13405</strain>
    </source>
</reference>
<organism evidence="3 4">
    <name type="scientific">Fusarium flagelliforme</name>
    <dbReference type="NCBI Taxonomy" id="2675880"/>
    <lineage>
        <taxon>Eukaryota</taxon>
        <taxon>Fungi</taxon>
        <taxon>Dikarya</taxon>
        <taxon>Ascomycota</taxon>
        <taxon>Pezizomycotina</taxon>
        <taxon>Sordariomycetes</taxon>
        <taxon>Hypocreomycetidae</taxon>
        <taxon>Hypocreales</taxon>
        <taxon>Nectriaceae</taxon>
        <taxon>Fusarium</taxon>
        <taxon>Fusarium incarnatum-equiseti species complex</taxon>
    </lineage>
</organism>
<feature type="region of interest" description="Disordered" evidence="1">
    <location>
        <begin position="44"/>
        <end position="65"/>
    </location>
</feature>
<sequence>MKVEPNHEAGMNIPSFGQQNISPSTLPIQGELVYYAMFGQKREDGVQTSPADGSSSNEPASYSNTQPKFEIKNNLTALALNCSHAAANAMNKLSIPQLESWYQRVSMLVQKSPPEPHGDSTQLNNGTHEYSVPSPEFMYQFRGHSDLYVGWEDKVRPDQIYIDRWEHKVLPRLWTDIREFEKKMRRSSRIVRGRPGLSISPELRMSGRVEASHKVKLLPRIWILYGHERWRRSVLKFVSELEWLSLEGFGEVEVHLGSVKLSALESSSALPGLDFNEDHMYCLDDQTTLYLHVEQPQGDSACGLVCCATVFRGGAIMSQRLSRIGGILRVNNELFGVTTAHGMLEWFVDALLDSETDAEISDDESLDYPLPSDDEDEGVPSTQFRIMDTAIENAIDINRVRQWSRVSVGLTSFLQTSYYCLPGMNPMIQQTGLEDARDHIASREAALCSDFSLWGLQHAEELHNSYTTKDGQMTVDALASGQDAPEGPVQLLLGIAGISQGFLLPGTMFFLVHGTQFKTRKIRTTKPLGMVS</sequence>
<feature type="transmembrane region" description="Helical" evidence="2">
    <location>
        <begin position="491"/>
        <end position="512"/>
    </location>
</feature>
<evidence type="ECO:0000256" key="2">
    <source>
        <dbReference type="SAM" id="Phobius"/>
    </source>
</evidence>
<proteinExistence type="predicted"/>
<dbReference type="Proteomes" id="UP000265631">
    <property type="component" value="Unassembled WGS sequence"/>
</dbReference>
<dbReference type="STRING" id="2594813.A0A395N2J6"/>
<feature type="compositionally biased region" description="Polar residues" evidence="1">
    <location>
        <begin position="46"/>
        <end position="65"/>
    </location>
</feature>
<evidence type="ECO:0000313" key="4">
    <source>
        <dbReference type="Proteomes" id="UP000265631"/>
    </source>
</evidence>
<keyword evidence="2" id="KW-0472">Membrane</keyword>
<keyword evidence="2" id="KW-0812">Transmembrane</keyword>